<dbReference type="InterPro" id="IPR026960">
    <property type="entry name" value="RVT-Znf"/>
</dbReference>
<keyword evidence="2" id="KW-1185">Reference proteome</keyword>
<evidence type="ECO:0000313" key="3">
    <source>
        <dbReference type="RefSeq" id="XP_015075366.1"/>
    </source>
</evidence>
<proteinExistence type="predicted"/>
<dbReference type="Proteomes" id="UP000694930">
    <property type="component" value="Chromosome 5"/>
</dbReference>
<organism evidence="2 3">
    <name type="scientific">Solanum pennellii</name>
    <name type="common">Tomato</name>
    <name type="synonym">Lycopersicon pennellii</name>
    <dbReference type="NCBI Taxonomy" id="28526"/>
    <lineage>
        <taxon>Eukaryota</taxon>
        <taxon>Viridiplantae</taxon>
        <taxon>Streptophyta</taxon>
        <taxon>Embryophyta</taxon>
        <taxon>Tracheophyta</taxon>
        <taxon>Spermatophyta</taxon>
        <taxon>Magnoliopsida</taxon>
        <taxon>eudicotyledons</taxon>
        <taxon>Gunneridae</taxon>
        <taxon>Pentapetalae</taxon>
        <taxon>asterids</taxon>
        <taxon>lamiids</taxon>
        <taxon>Solanales</taxon>
        <taxon>Solanaceae</taxon>
        <taxon>Solanoideae</taxon>
        <taxon>Solaneae</taxon>
        <taxon>Solanum</taxon>
        <taxon>Solanum subgen. Lycopersicon</taxon>
    </lineage>
</organism>
<dbReference type="Pfam" id="PF13966">
    <property type="entry name" value="zf-RVT"/>
    <property type="match status" value="1"/>
</dbReference>
<dbReference type="GeneID" id="107019361"/>
<reference evidence="2" key="1">
    <citation type="journal article" date="2014" name="Nat. Genet.">
        <title>The genome of the stress-tolerant wild tomato species Solanum pennellii.</title>
        <authorList>
            <person name="Bolger A."/>
            <person name="Scossa F."/>
            <person name="Bolger M.E."/>
            <person name="Lanz C."/>
            <person name="Maumus F."/>
            <person name="Tohge T."/>
            <person name="Quesneville H."/>
            <person name="Alseekh S."/>
            <person name="Sorensen I."/>
            <person name="Lichtenstein G."/>
            <person name="Fich E.A."/>
            <person name="Conte M."/>
            <person name="Keller H."/>
            <person name="Schneeberger K."/>
            <person name="Schwacke R."/>
            <person name="Ofner I."/>
            <person name="Vrebalov J."/>
            <person name="Xu Y."/>
            <person name="Osorio S."/>
            <person name="Aflitos S.A."/>
            <person name="Schijlen E."/>
            <person name="Jimenez-Gomez J.M."/>
            <person name="Ryngajllo M."/>
            <person name="Kimura S."/>
            <person name="Kumar R."/>
            <person name="Koenig D."/>
            <person name="Headland L.R."/>
            <person name="Maloof J.N."/>
            <person name="Sinha N."/>
            <person name="van Ham R.C."/>
            <person name="Lankhorst R.K."/>
            <person name="Mao L."/>
            <person name="Vogel A."/>
            <person name="Arsova B."/>
            <person name="Panstruga R."/>
            <person name="Fei Z."/>
            <person name="Rose J.K."/>
            <person name="Zamir D."/>
            <person name="Carrari F."/>
            <person name="Giovannoni J.J."/>
            <person name="Weigel D."/>
            <person name="Usadel B."/>
            <person name="Fernie A.R."/>
        </authorList>
    </citation>
    <scope>NUCLEOTIDE SEQUENCE [LARGE SCALE GENOMIC DNA]</scope>
    <source>
        <strain evidence="2">cv. LA0716</strain>
    </source>
</reference>
<accession>A0ABM1GSQ2</accession>
<feature type="domain" description="Reverse transcriptase zinc-binding" evidence="1">
    <location>
        <begin position="74"/>
        <end position="155"/>
    </location>
</feature>
<evidence type="ECO:0000313" key="2">
    <source>
        <dbReference type="Proteomes" id="UP000694930"/>
    </source>
</evidence>
<dbReference type="RefSeq" id="XP_015075366.1">
    <property type="nucleotide sequence ID" value="XM_015219880.1"/>
</dbReference>
<reference evidence="3" key="2">
    <citation type="submission" date="2025-08" db="UniProtKB">
        <authorList>
            <consortium name="RefSeq"/>
        </authorList>
    </citation>
    <scope>IDENTIFICATION</scope>
</reference>
<gene>
    <name evidence="3" type="primary">LOC107019361</name>
</gene>
<name>A0ABM1GSQ2_SOLPN</name>
<evidence type="ECO:0000259" key="1">
    <source>
        <dbReference type="Pfam" id="PF13966"/>
    </source>
</evidence>
<protein>
    <submittedName>
        <fullName evidence="3">Uncharacterized protein LOC107019361</fullName>
    </submittedName>
</protein>
<sequence length="198" mass="23302">MKIWNRAAVAKLCWDLANKDDKLWIKWIHAYYIKGQREWNMSNHASWMVKKVMNAKVIVDQVQQVKNKGKGVLRHIYYHMKGVQQRPAWTCLMLSNAARPKAYITMWIMMNQILATVDRLTHWGIVVDKVCVLCKNTEENIEHLFLQCQFARKLWERLLEWIDQQVTVPLSMGAVSAMVYSTWEGEELNSTNVQDSFD</sequence>